<accession>A0A7M7NR18</accession>
<dbReference type="InParanoid" id="A0A7M7NR18"/>
<proteinExistence type="predicted"/>
<keyword evidence="4" id="KW-1185">Reference proteome</keyword>
<dbReference type="Gene3D" id="2.120.10.70">
    <property type="entry name" value="Fucose-specific lectin"/>
    <property type="match status" value="1"/>
</dbReference>
<protein>
    <recommendedName>
        <fullName evidence="2">PLL-like beta propeller domain-containing protein</fullName>
    </recommendedName>
</protein>
<dbReference type="Proteomes" id="UP000007110">
    <property type="component" value="Unassembled WGS sequence"/>
</dbReference>
<dbReference type="PANTHER" id="PTHR35362">
    <property type="entry name" value="ANK_REP_REGION DOMAIN-CONTAINING PROTEIN"/>
    <property type="match status" value="1"/>
</dbReference>
<evidence type="ECO:0000259" key="2">
    <source>
        <dbReference type="Pfam" id="PF26607"/>
    </source>
</evidence>
<feature type="domain" description="PLL-like beta propeller" evidence="2">
    <location>
        <begin position="70"/>
        <end position="241"/>
    </location>
</feature>
<feature type="chain" id="PRO_5029805996" description="PLL-like beta propeller domain-containing protein" evidence="1">
    <location>
        <begin position="23"/>
        <end position="307"/>
    </location>
</feature>
<dbReference type="OrthoDB" id="10000543at2759"/>
<keyword evidence="1" id="KW-0732">Signal</keyword>
<dbReference type="GeneID" id="100890010"/>
<organism evidence="3 4">
    <name type="scientific">Strongylocentrotus purpuratus</name>
    <name type="common">Purple sea urchin</name>
    <dbReference type="NCBI Taxonomy" id="7668"/>
    <lineage>
        <taxon>Eukaryota</taxon>
        <taxon>Metazoa</taxon>
        <taxon>Echinodermata</taxon>
        <taxon>Eleutherozoa</taxon>
        <taxon>Echinozoa</taxon>
        <taxon>Echinoidea</taxon>
        <taxon>Euechinoidea</taxon>
        <taxon>Echinacea</taxon>
        <taxon>Camarodonta</taxon>
        <taxon>Echinidea</taxon>
        <taxon>Strongylocentrotidae</taxon>
        <taxon>Strongylocentrotus</taxon>
    </lineage>
</organism>
<dbReference type="RefSeq" id="XP_030839358.1">
    <property type="nucleotide sequence ID" value="XM_030983498.1"/>
</dbReference>
<dbReference type="AlphaFoldDB" id="A0A7M7NR18"/>
<dbReference type="Pfam" id="PF26607">
    <property type="entry name" value="DUF8189"/>
    <property type="match status" value="1"/>
</dbReference>
<dbReference type="PANTHER" id="PTHR35362:SF1">
    <property type="entry name" value="SKICH DOMAIN-CONTAINING PROTEIN"/>
    <property type="match status" value="1"/>
</dbReference>
<dbReference type="InterPro" id="IPR058502">
    <property type="entry name" value="PLL-like_beta-prop"/>
</dbReference>
<reference evidence="4" key="1">
    <citation type="submission" date="2015-02" db="EMBL/GenBank/DDBJ databases">
        <title>Genome sequencing for Strongylocentrotus purpuratus.</title>
        <authorList>
            <person name="Murali S."/>
            <person name="Liu Y."/>
            <person name="Vee V."/>
            <person name="English A."/>
            <person name="Wang M."/>
            <person name="Skinner E."/>
            <person name="Han Y."/>
            <person name="Muzny D.M."/>
            <person name="Worley K.C."/>
            <person name="Gibbs R.A."/>
        </authorList>
    </citation>
    <scope>NUCLEOTIDE SEQUENCE</scope>
</reference>
<feature type="signal peptide" evidence="1">
    <location>
        <begin position="1"/>
        <end position="22"/>
    </location>
</feature>
<dbReference type="KEGG" id="spu:100890010"/>
<dbReference type="EnsemblMetazoa" id="XM_030983498">
    <property type="protein sequence ID" value="XP_030839358"/>
    <property type="gene ID" value="LOC100890010"/>
</dbReference>
<dbReference type="SUPFAM" id="SSF89372">
    <property type="entry name" value="Fucose-specific lectin"/>
    <property type="match status" value="1"/>
</dbReference>
<sequence>MIMETMLFWGIVLIGCFSSCSGSVSSTSRFCVIENRVGSSGVGSQRMLAFRSNTTASPVSVEVSYGDVDPSSAGWSSWKNLGAPMASPPLSNPVCEMTEQNQTQIFVQASDGQVYSAIQDTLNFLNFSSWKKVGSNSIPVSLPNRSTLVDSVSAVWYGKQLMVFARSISTSSRLYWCKGTSTSCTWGLVAGTALIGTDATLIKNPFTAKYEGFVISPKGKMYRTWQHASGNSFKAWKAMASSPTFSVVSRPVAQVMGYSIYNGKIMIGESEWITTCTGAPRLPVIQWTILGVTARGETGIRLGEDSI</sequence>
<evidence type="ECO:0000256" key="1">
    <source>
        <dbReference type="SAM" id="SignalP"/>
    </source>
</evidence>
<evidence type="ECO:0000313" key="3">
    <source>
        <dbReference type="EnsemblMetazoa" id="XP_030839358"/>
    </source>
</evidence>
<reference evidence="3" key="2">
    <citation type="submission" date="2021-01" db="UniProtKB">
        <authorList>
            <consortium name="EnsemblMetazoa"/>
        </authorList>
    </citation>
    <scope>IDENTIFICATION</scope>
</reference>
<evidence type="ECO:0000313" key="4">
    <source>
        <dbReference type="Proteomes" id="UP000007110"/>
    </source>
</evidence>
<name>A0A7M7NR18_STRPU</name>